<feature type="binding site" evidence="11">
    <location>
        <position position="40"/>
    </location>
    <ligand>
        <name>NADP(+)</name>
        <dbReference type="ChEBI" id="CHEBI:58349"/>
    </ligand>
</feature>
<dbReference type="CDD" id="cd07304">
    <property type="entry name" value="Chorismate_synthase"/>
    <property type="match status" value="1"/>
</dbReference>
<dbReference type="PROSITE" id="PS00789">
    <property type="entry name" value="CHORISMATE_SYNTHASE_3"/>
    <property type="match status" value="1"/>
</dbReference>
<evidence type="ECO:0000256" key="3">
    <source>
        <dbReference type="ARBA" id="ARBA00013036"/>
    </source>
</evidence>
<evidence type="ECO:0000256" key="6">
    <source>
        <dbReference type="ARBA" id="ARBA00022643"/>
    </source>
</evidence>
<comment type="caution">
    <text evidence="13">The sequence shown here is derived from an EMBL/GenBank/DDBJ whole genome shotgun (WGS) entry which is preliminary data.</text>
</comment>
<evidence type="ECO:0000313" key="13">
    <source>
        <dbReference type="EMBL" id="MDN4615476.1"/>
    </source>
</evidence>
<dbReference type="NCBIfam" id="TIGR00033">
    <property type="entry name" value="aroC"/>
    <property type="match status" value="1"/>
</dbReference>
<proteinExistence type="inferred from homology"/>
<keyword evidence="6 11" id="KW-0288">FMN</keyword>
<feature type="binding site" evidence="11">
    <location>
        <position position="340"/>
    </location>
    <ligand>
        <name>FMN</name>
        <dbReference type="ChEBI" id="CHEBI:58210"/>
    </ligand>
</feature>
<evidence type="ECO:0000313" key="14">
    <source>
        <dbReference type="Proteomes" id="UP001174208"/>
    </source>
</evidence>
<keyword evidence="10 11" id="KW-0456">Lyase</keyword>
<dbReference type="PROSITE" id="PS00788">
    <property type="entry name" value="CHORISMATE_SYNTHASE_2"/>
    <property type="match status" value="1"/>
</dbReference>
<dbReference type="InterPro" id="IPR000453">
    <property type="entry name" value="Chorismate_synth"/>
</dbReference>
<keyword evidence="7 11" id="KW-0274">FAD</keyword>
<dbReference type="InterPro" id="IPR020541">
    <property type="entry name" value="Chorismate_synthase_CS"/>
</dbReference>
<protein>
    <recommendedName>
        <fullName evidence="3 11">Chorismate synthase</fullName>
        <shortName evidence="11">CS</shortName>
        <ecNumber evidence="3 11">4.2.3.5</ecNumber>
    </recommendedName>
    <alternativeName>
        <fullName evidence="11">5-enolpyruvylshikimate-3-phosphate phospholyase</fullName>
    </alternativeName>
</protein>
<sequence>MLRWLTAGESHGPELIAVLEGLPAGVPVSLDEVRADLARRKLGYGRGARMKFEQDALDVSGGVRHGFSLGSPIALRIGNTEWPKWVDVMSPEPVDPEVLNSGRGAALTRPRPGHADLVGMQKYGFDEARPVLERASARETAARVALGAVARSFLRELGITLVSHTLSIGPVRVPEGSPLPRPEDVDTLDADPLRCFDPATSERMVAEVDAAHKDGDTLGGVVEVLAYGLPPGLGSHVHWDRRLDAQLAAALMGIQAIKGVEVGDGFLTTTRRGSEAHDELVAEDGTIVRTSDKAGGTEGGMSTGSVLRVRAGMKPIATVPRALRTVDIATSEAAPAHHQRSDVCAVPAAGVVAEAMVALVLANAVLEKFGGDSLPETARNLQGYLDSIPQNLATERVSAPSA</sequence>
<dbReference type="PIRSF" id="PIRSF001456">
    <property type="entry name" value="Chorismate_synth"/>
    <property type="match status" value="1"/>
</dbReference>
<evidence type="ECO:0000256" key="11">
    <source>
        <dbReference type="HAMAP-Rule" id="MF_00300"/>
    </source>
</evidence>
<dbReference type="EC" id="4.2.3.5" evidence="3 11"/>
<feature type="binding site" evidence="11">
    <location>
        <position position="46"/>
    </location>
    <ligand>
        <name>NADP(+)</name>
        <dbReference type="ChEBI" id="CHEBI:58349"/>
    </ligand>
</feature>
<comment type="cofactor">
    <cofactor evidence="11 12">
        <name>FMNH2</name>
        <dbReference type="ChEBI" id="CHEBI:57618"/>
    </cofactor>
    <text evidence="11 12">Reduced FMN (FMNH(2)).</text>
</comment>
<dbReference type="NCBIfam" id="NF003793">
    <property type="entry name" value="PRK05382.1"/>
    <property type="match status" value="1"/>
</dbReference>
<accession>A0ABT8KDE0</accession>
<dbReference type="Gene3D" id="3.60.150.10">
    <property type="entry name" value="Chorismate synthase AroC"/>
    <property type="match status" value="1"/>
</dbReference>
<dbReference type="Pfam" id="PF01264">
    <property type="entry name" value="Chorismate_synt"/>
    <property type="match status" value="1"/>
</dbReference>
<dbReference type="PROSITE" id="PS00787">
    <property type="entry name" value="CHORISMATE_SYNTHASE_1"/>
    <property type="match status" value="1"/>
</dbReference>
<dbReference type="RefSeq" id="WP_301208320.1">
    <property type="nucleotide sequence ID" value="NZ_JAROCF010000001.1"/>
</dbReference>
<dbReference type="PANTHER" id="PTHR21085:SF0">
    <property type="entry name" value="CHORISMATE SYNTHASE"/>
    <property type="match status" value="1"/>
</dbReference>
<evidence type="ECO:0000256" key="2">
    <source>
        <dbReference type="ARBA" id="ARBA00008014"/>
    </source>
</evidence>
<organism evidence="13 14">
    <name type="scientific">Leifsonia williamsii</name>
    <dbReference type="NCBI Taxonomy" id="3035919"/>
    <lineage>
        <taxon>Bacteria</taxon>
        <taxon>Bacillati</taxon>
        <taxon>Actinomycetota</taxon>
        <taxon>Actinomycetes</taxon>
        <taxon>Micrococcales</taxon>
        <taxon>Microbacteriaceae</taxon>
        <taxon>Leifsonia</taxon>
    </lineage>
</organism>
<name>A0ABT8KDE0_9MICO</name>
<evidence type="ECO:0000256" key="1">
    <source>
        <dbReference type="ARBA" id="ARBA00005044"/>
    </source>
</evidence>
<keyword evidence="5 11" id="KW-0285">Flavoprotein</keyword>
<comment type="function">
    <text evidence="11">Catalyzes the anti-1,4-elimination of the C-3 phosphate and the C-6 proR hydrogen from 5-enolpyruvylshikimate-3-phosphate (EPSP) to yield chorismate, which is the branch point compound that serves as the starting substrate for the three terminal pathways of aromatic amino acid biosynthesis. This reaction introduces a second double bond into the aromatic ring system.</text>
</comment>
<dbReference type="HAMAP" id="MF_00300">
    <property type="entry name" value="Chorismate_synth"/>
    <property type="match status" value="1"/>
</dbReference>
<feature type="binding site" evidence="11">
    <location>
        <begin position="314"/>
        <end position="318"/>
    </location>
    <ligand>
        <name>FMN</name>
        <dbReference type="ChEBI" id="CHEBI:58210"/>
    </ligand>
</feature>
<dbReference type="SUPFAM" id="SSF103263">
    <property type="entry name" value="Chorismate synthase, AroC"/>
    <property type="match status" value="1"/>
</dbReference>
<reference evidence="13" key="1">
    <citation type="submission" date="2023-06" db="EMBL/GenBank/DDBJ databases">
        <title>MT1 and MT2 Draft Genomes of Novel Species.</title>
        <authorList>
            <person name="Venkateswaran K."/>
        </authorList>
    </citation>
    <scope>NUCLEOTIDE SEQUENCE</scope>
    <source>
        <strain evidence="13">F6_8S_P_1B</strain>
    </source>
</reference>
<comment type="pathway">
    <text evidence="1 11 12">Metabolic intermediate biosynthesis; chorismate biosynthesis; chorismate from D-erythrose 4-phosphate and phosphoenolpyruvate: step 7/7.</text>
</comment>
<gene>
    <name evidence="11 13" type="primary">aroC</name>
    <name evidence="13" type="ORF">P5G50_13560</name>
</gene>
<comment type="subunit">
    <text evidence="11">Homotetramer.</text>
</comment>
<keyword evidence="8 11" id="KW-0521">NADP</keyword>
<keyword evidence="9 11" id="KW-0057">Aromatic amino acid biosynthesis</keyword>
<dbReference type="EMBL" id="JAROCF010000001">
    <property type="protein sequence ID" value="MDN4615476.1"/>
    <property type="molecule type" value="Genomic_DNA"/>
</dbReference>
<feature type="binding site" evidence="11">
    <location>
        <position position="299"/>
    </location>
    <ligand>
        <name>FMN</name>
        <dbReference type="ChEBI" id="CHEBI:58210"/>
    </ligand>
</feature>
<evidence type="ECO:0000256" key="9">
    <source>
        <dbReference type="ARBA" id="ARBA00023141"/>
    </source>
</evidence>
<evidence type="ECO:0000256" key="12">
    <source>
        <dbReference type="RuleBase" id="RU000605"/>
    </source>
</evidence>
<feature type="binding site" evidence="11">
    <location>
        <begin position="255"/>
        <end position="256"/>
    </location>
    <ligand>
        <name>FMN</name>
        <dbReference type="ChEBI" id="CHEBI:58210"/>
    </ligand>
</feature>
<dbReference type="Proteomes" id="UP001174208">
    <property type="component" value="Unassembled WGS sequence"/>
</dbReference>
<evidence type="ECO:0000256" key="8">
    <source>
        <dbReference type="ARBA" id="ARBA00022857"/>
    </source>
</evidence>
<comment type="catalytic activity">
    <reaction evidence="11 12">
        <text>5-O-(1-carboxyvinyl)-3-phosphoshikimate = chorismate + phosphate</text>
        <dbReference type="Rhea" id="RHEA:21020"/>
        <dbReference type="ChEBI" id="CHEBI:29748"/>
        <dbReference type="ChEBI" id="CHEBI:43474"/>
        <dbReference type="ChEBI" id="CHEBI:57701"/>
        <dbReference type="EC" id="4.2.3.5"/>
    </reaction>
</comment>
<feature type="binding site" evidence="11">
    <location>
        <begin position="134"/>
        <end position="136"/>
    </location>
    <ligand>
        <name>FMN</name>
        <dbReference type="ChEBI" id="CHEBI:58210"/>
    </ligand>
</feature>
<evidence type="ECO:0000256" key="7">
    <source>
        <dbReference type="ARBA" id="ARBA00022827"/>
    </source>
</evidence>
<keyword evidence="14" id="KW-1185">Reference proteome</keyword>
<dbReference type="PANTHER" id="PTHR21085">
    <property type="entry name" value="CHORISMATE SYNTHASE"/>
    <property type="match status" value="1"/>
</dbReference>
<evidence type="ECO:0000256" key="5">
    <source>
        <dbReference type="ARBA" id="ARBA00022630"/>
    </source>
</evidence>
<keyword evidence="4 11" id="KW-0028">Amino-acid biosynthesis</keyword>
<evidence type="ECO:0000256" key="4">
    <source>
        <dbReference type="ARBA" id="ARBA00022605"/>
    </source>
</evidence>
<comment type="similarity">
    <text evidence="2 11 12">Belongs to the chorismate synthase family.</text>
</comment>
<evidence type="ECO:0000256" key="10">
    <source>
        <dbReference type="ARBA" id="ARBA00023239"/>
    </source>
</evidence>
<dbReference type="InterPro" id="IPR035904">
    <property type="entry name" value="Chorismate_synth_AroC_sf"/>
</dbReference>
<dbReference type="GO" id="GO:0004107">
    <property type="term" value="F:chorismate synthase activity"/>
    <property type="evidence" value="ECO:0007669"/>
    <property type="project" value="UniProtKB-EC"/>
</dbReference>